<keyword evidence="2" id="KW-0503">Monooxygenase</keyword>
<dbReference type="SUPFAM" id="SSF54909">
    <property type="entry name" value="Dimeric alpha+beta barrel"/>
    <property type="match status" value="1"/>
</dbReference>
<proteinExistence type="predicted"/>
<protein>
    <submittedName>
        <fullName evidence="2">Antibiotic biosynthesis monooxygenase</fullName>
    </submittedName>
</protein>
<dbReference type="AlphaFoldDB" id="C9N0E7"/>
<dbReference type="Pfam" id="PF03992">
    <property type="entry name" value="ABM"/>
    <property type="match status" value="1"/>
</dbReference>
<name>C9N0E7_9FUSO</name>
<dbReference type="InterPro" id="IPR050744">
    <property type="entry name" value="AI-2_Isomerase_LsrG"/>
</dbReference>
<organism evidence="2 3">
    <name type="scientific">Leptotrichia hofstadii F0254</name>
    <dbReference type="NCBI Taxonomy" id="634994"/>
    <lineage>
        <taxon>Bacteria</taxon>
        <taxon>Fusobacteriati</taxon>
        <taxon>Fusobacteriota</taxon>
        <taxon>Fusobacteriia</taxon>
        <taxon>Fusobacteriales</taxon>
        <taxon>Leptotrichiaceae</taxon>
        <taxon>Leptotrichia</taxon>
    </lineage>
</organism>
<dbReference type="PANTHER" id="PTHR33336">
    <property type="entry name" value="QUINOL MONOOXYGENASE YGIN-RELATED"/>
    <property type="match status" value="1"/>
</dbReference>
<dbReference type="GO" id="GO:0004497">
    <property type="term" value="F:monooxygenase activity"/>
    <property type="evidence" value="ECO:0007669"/>
    <property type="project" value="UniProtKB-KW"/>
</dbReference>
<dbReference type="InterPro" id="IPR011008">
    <property type="entry name" value="Dimeric_a/b-barrel"/>
</dbReference>
<evidence type="ECO:0000313" key="2">
    <source>
        <dbReference type="EMBL" id="EEX73634.1"/>
    </source>
</evidence>
<gene>
    <name evidence="2" type="ORF">GCWU000323_02307</name>
</gene>
<dbReference type="Proteomes" id="UP000006233">
    <property type="component" value="Unassembled WGS sequence"/>
</dbReference>
<dbReference type="eggNOG" id="COG1359">
    <property type="taxonomic scope" value="Bacteria"/>
</dbReference>
<evidence type="ECO:0000313" key="3">
    <source>
        <dbReference type="Proteomes" id="UP000006233"/>
    </source>
</evidence>
<evidence type="ECO:0000259" key="1">
    <source>
        <dbReference type="PROSITE" id="PS51725"/>
    </source>
</evidence>
<feature type="domain" description="ABM" evidence="1">
    <location>
        <begin position="14"/>
        <end position="103"/>
    </location>
</feature>
<comment type="caution">
    <text evidence="2">The sequence shown here is derived from an EMBL/GenBank/DDBJ whole genome shotgun (WGS) entry which is preliminary data.</text>
</comment>
<dbReference type="STRING" id="634994.GCWU000323_02307"/>
<dbReference type="HOGENOM" id="CLU_131496_11_0_0"/>
<dbReference type="EMBL" id="ACVB02000026">
    <property type="protein sequence ID" value="EEX73634.1"/>
    <property type="molecule type" value="Genomic_DNA"/>
</dbReference>
<dbReference type="PROSITE" id="PS51725">
    <property type="entry name" value="ABM"/>
    <property type="match status" value="1"/>
</dbReference>
<dbReference type="Gene3D" id="3.30.70.100">
    <property type="match status" value="1"/>
</dbReference>
<dbReference type="InterPro" id="IPR007138">
    <property type="entry name" value="ABM_dom"/>
</dbReference>
<reference evidence="2 3" key="1">
    <citation type="submission" date="2009-09" db="EMBL/GenBank/DDBJ databases">
        <authorList>
            <person name="Weinstock G."/>
            <person name="Sodergren E."/>
            <person name="Clifton S."/>
            <person name="Fulton L."/>
            <person name="Fulton B."/>
            <person name="Courtney L."/>
            <person name="Fronick C."/>
            <person name="Harrison M."/>
            <person name="Strong C."/>
            <person name="Farmer C."/>
            <person name="Delahaunty K."/>
            <person name="Markovic C."/>
            <person name="Hall O."/>
            <person name="Minx P."/>
            <person name="Tomlinson C."/>
            <person name="Mitreva M."/>
            <person name="Nelson J."/>
            <person name="Hou S."/>
            <person name="Wollam A."/>
            <person name="Pepin K.H."/>
            <person name="Johnson M."/>
            <person name="Bhonagiri V."/>
            <person name="Nash W.E."/>
            <person name="Warren W."/>
            <person name="Chinwalla A."/>
            <person name="Mardis E.R."/>
            <person name="Wilson R.K."/>
        </authorList>
    </citation>
    <scope>NUCLEOTIDE SEQUENCE [LARGE SCALE GENOMIC DNA]</scope>
    <source>
        <strain evidence="2 3">F0254</strain>
    </source>
</reference>
<dbReference type="PANTHER" id="PTHR33336:SF15">
    <property type="entry name" value="ABM DOMAIN-CONTAINING PROTEIN"/>
    <property type="match status" value="1"/>
</dbReference>
<keyword evidence="2" id="KW-0560">Oxidoreductase</keyword>
<accession>C9N0E7</accession>
<sequence>MSLIKNFREEQFMIHILASFEVKNDKLSDFIKLCNELIKESRAEEGCVSYHLQQNTEKENHLVFVEEWKSNEAIEKHNASGHFTRIVPLLVEMCENAPVIQTFNKLV</sequence>